<keyword evidence="2" id="KW-1003">Cell membrane</keyword>
<dbReference type="Pfam" id="PF02632">
    <property type="entry name" value="BioY"/>
    <property type="match status" value="1"/>
</dbReference>
<dbReference type="PANTHER" id="PTHR34295:SF1">
    <property type="entry name" value="BIOTIN TRANSPORTER BIOY"/>
    <property type="match status" value="1"/>
</dbReference>
<keyword evidence="2" id="KW-0813">Transport</keyword>
<dbReference type="Proteomes" id="UP000281647">
    <property type="component" value="Unassembled WGS sequence"/>
</dbReference>
<dbReference type="AlphaFoldDB" id="A0A432V7R8"/>
<keyword evidence="3" id="KW-0812">Transmembrane</keyword>
<feature type="transmembrane region" description="Helical" evidence="3">
    <location>
        <begin position="20"/>
        <end position="38"/>
    </location>
</feature>
<dbReference type="EMBL" id="RKST01000007">
    <property type="protein sequence ID" value="RUM98208.1"/>
    <property type="molecule type" value="Genomic_DNA"/>
</dbReference>
<dbReference type="PIRSF" id="PIRSF016661">
    <property type="entry name" value="BioY"/>
    <property type="match status" value="1"/>
</dbReference>
<protein>
    <recommendedName>
        <fullName evidence="2">Biotin transporter</fullName>
    </recommendedName>
</protein>
<dbReference type="Gene3D" id="1.10.1760.20">
    <property type="match status" value="1"/>
</dbReference>
<feature type="transmembrane region" description="Helical" evidence="3">
    <location>
        <begin position="50"/>
        <end position="72"/>
    </location>
</feature>
<evidence type="ECO:0000313" key="5">
    <source>
        <dbReference type="Proteomes" id="UP000281647"/>
    </source>
</evidence>
<feature type="transmembrane region" description="Helical" evidence="3">
    <location>
        <begin position="165"/>
        <end position="187"/>
    </location>
</feature>
<dbReference type="GO" id="GO:0015225">
    <property type="term" value="F:biotin transmembrane transporter activity"/>
    <property type="evidence" value="ECO:0007669"/>
    <property type="project" value="UniProtKB-UniRule"/>
</dbReference>
<evidence type="ECO:0000313" key="4">
    <source>
        <dbReference type="EMBL" id="RUM98208.1"/>
    </source>
</evidence>
<comment type="similarity">
    <text evidence="1 2">Belongs to the BioY family.</text>
</comment>
<sequence>MTLYQAIAPERASRFSPMDVLAVVAGSLLLTLSAKIQVPFYPVPMTMQTLVVIGLGLALGPVRGAAAVALYLAQGAFGLPVFAGTPQKGIGLAYMMGPTGGYLAGYIPAALLAGWLARRGWDRNVFTAMAAALLAGAVIYVPGLLWLGAVIGWDKPVLAFGLYPFIPGDIAKAMLAAIAFPAAWKWLSDRGVN</sequence>
<keyword evidence="5" id="KW-1185">Reference proteome</keyword>
<reference evidence="4 5" key="1">
    <citation type="submission" date="2018-11" db="EMBL/GenBank/DDBJ databases">
        <title>Pseudaminobacter arsenicus sp. nov., an arsenic-resistant bacterium isolated from arsenic-rich aquifers.</title>
        <authorList>
            <person name="Mu Y."/>
        </authorList>
    </citation>
    <scope>NUCLEOTIDE SEQUENCE [LARGE SCALE GENOMIC DNA]</scope>
    <source>
        <strain evidence="4 5">CB3</strain>
    </source>
</reference>
<comment type="subcellular location">
    <subcellularLocation>
        <location evidence="2">Cell membrane</location>
        <topology evidence="2">Multi-pass membrane protein</topology>
    </subcellularLocation>
</comment>
<keyword evidence="2 3" id="KW-0472">Membrane</keyword>
<name>A0A432V7R8_9HYPH</name>
<proteinExistence type="inferred from homology"/>
<feature type="transmembrane region" description="Helical" evidence="3">
    <location>
        <begin position="128"/>
        <end position="153"/>
    </location>
</feature>
<organism evidence="4 5">
    <name type="scientific">Borborobacter arsenicus</name>
    <dbReference type="NCBI Taxonomy" id="1851146"/>
    <lineage>
        <taxon>Bacteria</taxon>
        <taxon>Pseudomonadati</taxon>
        <taxon>Pseudomonadota</taxon>
        <taxon>Alphaproteobacteria</taxon>
        <taxon>Hyphomicrobiales</taxon>
        <taxon>Phyllobacteriaceae</taxon>
        <taxon>Borborobacter</taxon>
    </lineage>
</organism>
<dbReference type="PANTHER" id="PTHR34295">
    <property type="entry name" value="BIOTIN TRANSPORTER BIOY"/>
    <property type="match status" value="1"/>
</dbReference>
<evidence type="ECO:0000256" key="3">
    <source>
        <dbReference type="SAM" id="Phobius"/>
    </source>
</evidence>
<evidence type="ECO:0000256" key="1">
    <source>
        <dbReference type="ARBA" id="ARBA00010692"/>
    </source>
</evidence>
<dbReference type="InterPro" id="IPR003784">
    <property type="entry name" value="BioY"/>
</dbReference>
<feature type="transmembrane region" description="Helical" evidence="3">
    <location>
        <begin position="92"/>
        <end position="116"/>
    </location>
</feature>
<accession>A0A432V7R8</accession>
<dbReference type="RefSeq" id="WP_128626588.1">
    <property type="nucleotide sequence ID" value="NZ_RKST01000007.1"/>
</dbReference>
<dbReference type="GO" id="GO:0005886">
    <property type="term" value="C:plasma membrane"/>
    <property type="evidence" value="ECO:0007669"/>
    <property type="project" value="UniProtKB-SubCell"/>
</dbReference>
<gene>
    <name evidence="4" type="ORF">EET67_08865</name>
</gene>
<comment type="caution">
    <text evidence="4">The sequence shown here is derived from an EMBL/GenBank/DDBJ whole genome shotgun (WGS) entry which is preliminary data.</text>
</comment>
<dbReference type="OrthoDB" id="9803495at2"/>
<keyword evidence="3" id="KW-1133">Transmembrane helix</keyword>
<evidence type="ECO:0000256" key="2">
    <source>
        <dbReference type="PIRNR" id="PIRNR016661"/>
    </source>
</evidence>